<gene>
    <name evidence="3" type="ORF">NEMBOFW57_009581</name>
</gene>
<dbReference type="InterPro" id="IPR013094">
    <property type="entry name" value="AB_hydrolase_3"/>
</dbReference>
<accession>A0AAD4EPN5</accession>
<organism evidence="3 4">
    <name type="scientific">Staphylotrichum longicolle</name>
    <dbReference type="NCBI Taxonomy" id="669026"/>
    <lineage>
        <taxon>Eukaryota</taxon>
        <taxon>Fungi</taxon>
        <taxon>Dikarya</taxon>
        <taxon>Ascomycota</taxon>
        <taxon>Pezizomycotina</taxon>
        <taxon>Sordariomycetes</taxon>
        <taxon>Sordariomycetidae</taxon>
        <taxon>Sordariales</taxon>
        <taxon>Chaetomiaceae</taxon>
        <taxon>Staphylotrichum</taxon>
    </lineage>
</organism>
<dbReference type="Proteomes" id="UP001197093">
    <property type="component" value="Unassembled WGS sequence"/>
</dbReference>
<feature type="compositionally biased region" description="Pro residues" evidence="1">
    <location>
        <begin position="160"/>
        <end position="170"/>
    </location>
</feature>
<protein>
    <recommendedName>
        <fullName evidence="2">Alpha/beta hydrolase fold-3 domain-containing protein</fullName>
    </recommendedName>
</protein>
<evidence type="ECO:0000256" key="1">
    <source>
        <dbReference type="SAM" id="MobiDB-lite"/>
    </source>
</evidence>
<reference evidence="3" key="1">
    <citation type="submission" date="2023-02" db="EMBL/GenBank/DDBJ databases">
        <authorList>
            <person name="Palmer J.M."/>
        </authorList>
    </citation>
    <scope>NUCLEOTIDE SEQUENCE</scope>
    <source>
        <strain evidence="3">FW57</strain>
    </source>
</reference>
<feature type="domain" description="Alpha/beta hydrolase fold-3" evidence="2">
    <location>
        <begin position="101"/>
        <end position="147"/>
    </location>
</feature>
<dbReference type="Gene3D" id="3.40.50.1820">
    <property type="entry name" value="alpha/beta hydrolase"/>
    <property type="match status" value="1"/>
</dbReference>
<evidence type="ECO:0000313" key="3">
    <source>
        <dbReference type="EMBL" id="KAG7284965.1"/>
    </source>
</evidence>
<dbReference type="SUPFAM" id="SSF53474">
    <property type="entry name" value="alpha/beta-Hydrolases"/>
    <property type="match status" value="1"/>
</dbReference>
<name>A0AAD4EPN5_9PEZI</name>
<feature type="region of interest" description="Disordered" evidence="1">
    <location>
        <begin position="139"/>
        <end position="177"/>
    </location>
</feature>
<feature type="region of interest" description="Disordered" evidence="1">
    <location>
        <begin position="1"/>
        <end position="22"/>
    </location>
</feature>
<feature type="region of interest" description="Disordered" evidence="1">
    <location>
        <begin position="191"/>
        <end position="232"/>
    </location>
</feature>
<keyword evidence="4" id="KW-1185">Reference proteome</keyword>
<dbReference type="AlphaFoldDB" id="A0AAD4EPN5"/>
<comment type="caution">
    <text evidence="3">The sequence shown here is derived from an EMBL/GenBank/DDBJ whole genome shotgun (WGS) entry which is preliminary data.</text>
</comment>
<dbReference type="Pfam" id="PF07859">
    <property type="entry name" value="Abhydrolase_3"/>
    <property type="match status" value="1"/>
</dbReference>
<dbReference type="GO" id="GO:0016787">
    <property type="term" value="F:hydrolase activity"/>
    <property type="evidence" value="ECO:0007669"/>
    <property type="project" value="InterPro"/>
</dbReference>
<dbReference type="InterPro" id="IPR029058">
    <property type="entry name" value="AB_hydrolase_fold"/>
</dbReference>
<sequence length="301" mass="32712">MATTPGPGQPPHAAPDDAHHNEDSVLTRQAPSLLSRLKYASSMCALKTVLSGMHTLREWKEARNPPDGCPDIIKTYDCRPDLPHLPPALLQAHPSPFPTLFSIHGGGFCIGHQRDDDEWNRNFARTHAVLVVALNYRKAPAHPSPRPCTTSRPSSSPRSPTRPSPSPGPHRPPRLLGGRNLALTLAQLPSVRNHPRAPPAPPSPSTALSTSACRPRRSSATGRTSGTCRPRADATDPLAALADAFDWGYIPAGQDLRDPLLSPAYAPPGRCRRLWASWRASWTCWRTRAGGWRVGCRGRGE</sequence>
<evidence type="ECO:0000313" key="4">
    <source>
        <dbReference type="Proteomes" id="UP001197093"/>
    </source>
</evidence>
<proteinExistence type="predicted"/>
<evidence type="ECO:0000259" key="2">
    <source>
        <dbReference type="Pfam" id="PF07859"/>
    </source>
</evidence>
<dbReference type="EMBL" id="JAHCVI010000005">
    <property type="protein sequence ID" value="KAG7284965.1"/>
    <property type="molecule type" value="Genomic_DNA"/>
</dbReference>
<feature type="compositionally biased region" description="Polar residues" evidence="1">
    <location>
        <begin position="218"/>
        <end position="227"/>
    </location>
</feature>
<feature type="compositionally biased region" description="Low complexity" evidence="1">
    <location>
        <begin position="147"/>
        <end position="159"/>
    </location>
</feature>